<dbReference type="InterPro" id="IPR027268">
    <property type="entry name" value="Peptidase_M4/M1_CTD_sf"/>
</dbReference>
<gene>
    <name evidence="2" type="ORF">ACFOW1_05915</name>
</gene>
<dbReference type="PANTHER" id="PTHR45726:SF3">
    <property type="entry name" value="LEUKOTRIENE A-4 HYDROLASE"/>
    <property type="match status" value="1"/>
</dbReference>
<evidence type="ECO:0000259" key="1">
    <source>
        <dbReference type="Pfam" id="PF01433"/>
    </source>
</evidence>
<dbReference type="InterPro" id="IPR034015">
    <property type="entry name" value="M1_LTA4H"/>
</dbReference>
<dbReference type="InterPro" id="IPR014782">
    <property type="entry name" value="Peptidase_M1_dom"/>
</dbReference>
<dbReference type="Pfam" id="PF01433">
    <property type="entry name" value="Peptidase_M1"/>
    <property type="match status" value="1"/>
</dbReference>
<comment type="caution">
    <text evidence="2">The sequence shown here is derived from an EMBL/GenBank/DDBJ whole genome shotgun (WGS) entry which is preliminary data.</text>
</comment>
<dbReference type="PANTHER" id="PTHR45726">
    <property type="entry name" value="LEUKOTRIENE A-4 HYDROLASE"/>
    <property type="match status" value="1"/>
</dbReference>
<feature type="domain" description="Peptidase M1 membrane alanine aminopeptidase" evidence="1">
    <location>
        <begin position="316"/>
        <end position="510"/>
    </location>
</feature>
<keyword evidence="2" id="KW-0378">Hydrolase</keyword>
<sequence>MLVVAAQKNNYWQQQVNYTIEVLLNDKQHSLDAFEQLEYTNNSPDTLHFIWFHLWPNAYKNDKSAFSEQMLRLGRTEFYFAADSNKGYINQLAFKVAGKAVKLEAHPLYIDIAKLLLPEPLLPGKSISITTPFHVQLPYNFSRGGHVGQSYQVTQWYPKPAVYDAKGWHEMPYLDQGEFFSEFGNYEVKITLPNNYIVAASGILQNEEELERLKQLASEPITKQANYILFDKAIKKKTTKPIKQLEYLAPVSAKDIKILEYKLTNAHDFAWFASKQFVVQKDTVVLKTKTVDVYSFYTPWNVIKWQKSINYAKAGLHFYSNEIGDYPYSIASIVSGADNTVSGGMEYPTITLITTQAGGRELDVTIAHELGHNWFYGALASNERDHAWMDEGMNTFYEKKYTTTRYPLKKNEQYTETNTENLLIEAYQNIHKEQPIDQTSDAFTSINYGLYVYTKASKWMEQLEQQLGPIIFKNAMQEYYQQWQFKHPYPADFKQAIEANSQQNIDSLYEQLFTTNTITKQSATTKRVISFNVLPPLKPNYNAQQISIGPALGVNQYDKLMVGAYIHNYQIPLQKFNFLVAPMYATGSKAFNIFGRASYNIFKQHSWLEFSSSIAKYTMGDFQPDNQQAKIFQNVIRIVPSVKYTLYNKDIRSTEKLSFQLRTFLLSEDALRFTTVITPSGNIDIASKQAEQSYINQLKINWSNDRALYPFIANLTIDQGSNFLRAGFTGNYFFNYVRNKGGINARFFAGKFFYLQSKTYITAYQTDRYYLNLSGPKGNEDYTYSDYFIGRNEFQGLASQQIMQRDGFFKVRTDLLSSKVGKTDNWLMAVNFDGNLPDKINPLQILPFNIPLKIFVDIGTYAEAWQDNATGNRFLYDAGLQLPLLKDIVNVYFPILSSKVYRDYNKSVLGEGSFLKTISFSIDVQKLSLHKLSKYIPL</sequence>
<dbReference type="Gene3D" id="1.10.390.10">
    <property type="entry name" value="Neutral Protease Domain 2"/>
    <property type="match status" value="1"/>
</dbReference>
<proteinExistence type="predicted"/>
<accession>A0ABV8PXL3</accession>
<name>A0ABV8PXL3_9BACT</name>
<organism evidence="2 3">
    <name type="scientific">Parasediminibacterium paludis</name>
    <dbReference type="NCBI Taxonomy" id="908966"/>
    <lineage>
        <taxon>Bacteria</taxon>
        <taxon>Pseudomonadati</taxon>
        <taxon>Bacteroidota</taxon>
        <taxon>Chitinophagia</taxon>
        <taxon>Chitinophagales</taxon>
        <taxon>Chitinophagaceae</taxon>
        <taxon>Parasediminibacterium</taxon>
    </lineage>
</organism>
<dbReference type="Proteomes" id="UP001595906">
    <property type="component" value="Unassembled WGS sequence"/>
</dbReference>
<keyword evidence="2" id="KW-0645">Protease</keyword>
<evidence type="ECO:0000313" key="3">
    <source>
        <dbReference type="Proteomes" id="UP001595906"/>
    </source>
</evidence>
<dbReference type="GO" id="GO:0004177">
    <property type="term" value="F:aminopeptidase activity"/>
    <property type="evidence" value="ECO:0007669"/>
    <property type="project" value="UniProtKB-KW"/>
</dbReference>
<reference evidence="3" key="1">
    <citation type="journal article" date="2019" name="Int. J. Syst. Evol. Microbiol.">
        <title>The Global Catalogue of Microorganisms (GCM) 10K type strain sequencing project: providing services to taxonomists for standard genome sequencing and annotation.</title>
        <authorList>
            <consortium name="The Broad Institute Genomics Platform"/>
            <consortium name="The Broad Institute Genome Sequencing Center for Infectious Disease"/>
            <person name="Wu L."/>
            <person name="Ma J."/>
        </authorList>
    </citation>
    <scope>NUCLEOTIDE SEQUENCE [LARGE SCALE GENOMIC DNA]</scope>
    <source>
        <strain evidence="3">CECT 8010</strain>
    </source>
</reference>
<evidence type="ECO:0000313" key="2">
    <source>
        <dbReference type="EMBL" id="MFC4231416.1"/>
    </source>
</evidence>
<protein>
    <submittedName>
        <fullName evidence="2">M1 family metallopeptidase</fullName>
        <ecNumber evidence="2">3.4.11.-</ecNumber>
    </submittedName>
</protein>
<dbReference type="RefSeq" id="WP_379012872.1">
    <property type="nucleotide sequence ID" value="NZ_JBHSDC010000005.1"/>
</dbReference>
<keyword evidence="3" id="KW-1185">Reference proteome</keyword>
<dbReference type="SUPFAM" id="SSF55486">
    <property type="entry name" value="Metalloproteases ('zincins'), catalytic domain"/>
    <property type="match status" value="1"/>
</dbReference>
<dbReference type="EMBL" id="JBHSDC010000005">
    <property type="protein sequence ID" value="MFC4231416.1"/>
    <property type="molecule type" value="Genomic_DNA"/>
</dbReference>
<dbReference type="CDD" id="cd09604">
    <property type="entry name" value="M1_APN_like"/>
    <property type="match status" value="1"/>
</dbReference>
<dbReference type="EC" id="3.4.11.-" evidence="2"/>
<keyword evidence="2" id="KW-0031">Aminopeptidase</keyword>